<comment type="caution">
    <text evidence="1">The sequence shown here is derived from an EMBL/GenBank/DDBJ whole genome shotgun (WGS) entry which is preliminary data.</text>
</comment>
<dbReference type="Proteomes" id="UP000294844">
    <property type="component" value="Unassembled WGS sequence"/>
</dbReference>
<proteinExistence type="predicted"/>
<dbReference type="EMBL" id="PECK01000002">
    <property type="protein sequence ID" value="TDZ97749.1"/>
    <property type="molecule type" value="Genomic_DNA"/>
</dbReference>
<evidence type="ECO:0000313" key="4">
    <source>
        <dbReference type="Proteomes" id="UP000295685"/>
    </source>
</evidence>
<reference evidence="3 4" key="1">
    <citation type="journal article" date="2019" name="Sci. Rep.">
        <title>Extended insight into the Mycobacterium chelonae-abscessus complex through whole genome sequencing of Mycobacterium salmoniphilum outbreak and Mycobacterium salmoniphilum-like strains.</title>
        <authorList>
            <person name="Behra P.R.K."/>
            <person name="Das S."/>
            <person name="Pettersson B.M.F."/>
            <person name="Shirreff L."/>
            <person name="DuCote T."/>
            <person name="Jacobsson K.G."/>
            <person name="Ennis D.G."/>
            <person name="Kirsebom L.A."/>
        </authorList>
    </citation>
    <scope>NUCLEOTIDE SEQUENCE [LARGE SCALE GENOMIC DNA]</scope>
    <source>
        <strain evidence="2 3">CCUG 60883</strain>
        <strain evidence="1 4">CCUG 60885</strain>
    </source>
</reference>
<keyword evidence="3" id="KW-1185">Reference proteome</keyword>
<name>A0A4R8SKV6_9MYCO</name>
<evidence type="ECO:0000313" key="2">
    <source>
        <dbReference type="EMBL" id="TEA01979.1"/>
    </source>
</evidence>
<protein>
    <recommendedName>
        <fullName evidence="5">Resolvase/invertase-type recombinase catalytic domain-containing protein</fullName>
    </recommendedName>
</protein>
<dbReference type="EMBL" id="PECM01000010">
    <property type="protein sequence ID" value="TEA01979.1"/>
    <property type="molecule type" value="Genomic_DNA"/>
</dbReference>
<evidence type="ECO:0000313" key="3">
    <source>
        <dbReference type="Proteomes" id="UP000294844"/>
    </source>
</evidence>
<sequence length="80" mass="8762">MARIFAAFAAKESGRKSARMKRKYEQKAAQGLPHGPARAFGYEPDKVTIRETEAAVIRELVARELVARVCAGESVNSLTV</sequence>
<accession>A0A4R8SKV6</accession>
<evidence type="ECO:0008006" key="5">
    <source>
        <dbReference type="Google" id="ProtNLM"/>
    </source>
</evidence>
<evidence type="ECO:0000313" key="1">
    <source>
        <dbReference type="EMBL" id="TDZ97749.1"/>
    </source>
</evidence>
<organism evidence="1 4">
    <name type="scientific">Mycobacteroides salmoniphilum</name>
    <dbReference type="NCBI Taxonomy" id="404941"/>
    <lineage>
        <taxon>Bacteria</taxon>
        <taxon>Bacillati</taxon>
        <taxon>Actinomycetota</taxon>
        <taxon>Actinomycetes</taxon>
        <taxon>Mycobacteriales</taxon>
        <taxon>Mycobacteriaceae</taxon>
        <taxon>Mycobacteroides</taxon>
    </lineage>
</organism>
<dbReference type="Proteomes" id="UP000295685">
    <property type="component" value="Unassembled WGS sequence"/>
</dbReference>
<dbReference type="AlphaFoldDB" id="A0A4R8SKV6"/>
<gene>
    <name evidence="2" type="ORF">CCUG60883_04518</name>
    <name evidence="1" type="ORF">CCUG60885_01298</name>
</gene>